<evidence type="ECO:0000256" key="3">
    <source>
        <dbReference type="PIRSR" id="PIRSR005384-1"/>
    </source>
</evidence>
<feature type="binding site" evidence="4">
    <location>
        <position position="114"/>
    </location>
    <ligand>
        <name>D-ribulose 5-phosphate</name>
        <dbReference type="ChEBI" id="CHEBI:58121"/>
    </ligand>
</feature>
<feature type="binding site" evidence="4">
    <location>
        <position position="137"/>
    </location>
    <ligand>
        <name>D-ribulose 5-phosphate</name>
        <dbReference type="ChEBI" id="CHEBI:58121"/>
    </ligand>
</feature>
<feature type="binding site" evidence="4">
    <location>
        <begin position="71"/>
        <end position="75"/>
    </location>
    <ligand>
        <name>D-ribulose 5-phosphate</name>
        <dbReference type="ChEBI" id="CHEBI:58121"/>
    </ligand>
</feature>
<gene>
    <name evidence="5" type="primary">rpiB</name>
    <name evidence="5" type="ORF">H8D96_21365</name>
</gene>
<sequence length="149" mass="16337">MEADKTPIIIGCDHGAYDLKEKLKTFIAEKGIEVEDAGTHSQDSVDYPDFGAKVASLVSTGKFKRGILLCGTGIGMSMVANRFPHVRAALCSDLFSAIMSRRHNDSNILVLGGRVIGEGLALELTRAWLETPFDGGRHRMRIEKFDQLD</sequence>
<organism evidence="5 6">
    <name type="scientific">Candidatus Desulfatibia vada</name>
    <dbReference type="NCBI Taxonomy" id="2841696"/>
    <lineage>
        <taxon>Bacteria</taxon>
        <taxon>Pseudomonadati</taxon>
        <taxon>Thermodesulfobacteriota</taxon>
        <taxon>Desulfobacteria</taxon>
        <taxon>Desulfobacterales</taxon>
        <taxon>Desulfobacterales incertae sedis</taxon>
        <taxon>Candidatus Desulfatibia</taxon>
    </lineage>
</organism>
<evidence type="ECO:0000256" key="1">
    <source>
        <dbReference type="ARBA" id="ARBA00008754"/>
    </source>
</evidence>
<reference evidence="5 6" key="1">
    <citation type="submission" date="2020-08" db="EMBL/GenBank/DDBJ databases">
        <title>Bridging the membrane lipid divide: bacteria of the FCB group superphylum have the potential to synthesize archaeal ether lipids.</title>
        <authorList>
            <person name="Villanueva L."/>
            <person name="Von Meijenfeldt F.A.B."/>
            <person name="Westbye A.B."/>
            <person name="Yadav S."/>
            <person name="Hopmans E.C."/>
            <person name="Dutilh B.E."/>
            <person name="Sinninghe Damste J.S."/>
        </authorList>
    </citation>
    <scope>NUCLEOTIDE SEQUENCE [LARGE SCALE GENOMIC DNA]</scope>
    <source>
        <strain evidence="5">NIOZ-UU17</strain>
    </source>
</reference>
<dbReference type="AlphaFoldDB" id="A0A8J6TPE2"/>
<feature type="binding site" evidence="4">
    <location>
        <position position="141"/>
    </location>
    <ligand>
        <name>D-ribulose 5-phosphate</name>
        <dbReference type="ChEBI" id="CHEBI:58121"/>
    </ligand>
</feature>
<evidence type="ECO:0000313" key="6">
    <source>
        <dbReference type="Proteomes" id="UP000605201"/>
    </source>
</evidence>
<dbReference type="NCBIfam" id="NF004051">
    <property type="entry name" value="PRK05571.1"/>
    <property type="match status" value="1"/>
</dbReference>
<dbReference type="Gene3D" id="3.40.1400.10">
    <property type="entry name" value="Sugar-phosphate isomerase, RpiB/LacA/LacB"/>
    <property type="match status" value="1"/>
</dbReference>
<name>A0A8J6TPE2_9BACT</name>
<comment type="similarity">
    <text evidence="1">Belongs to the LacAB/RpiB family.</text>
</comment>
<dbReference type="InterPro" id="IPR036569">
    <property type="entry name" value="RpiB_LacA_LacB_sf"/>
</dbReference>
<dbReference type="EMBL" id="JACNIG010000447">
    <property type="protein sequence ID" value="MBC8434466.1"/>
    <property type="molecule type" value="Genomic_DNA"/>
</dbReference>
<dbReference type="Pfam" id="PF02502">
    <property type="entry name" value="LacAB_rpiB"/>
    <property type="match status" value="1"/>
</dbReference>
<feature type="binding site" evidence="4">
    <location>
        <begin position="13"/>
        <end position="14"/>
    </location>
    <ligand>
        <name>D-ribulose 5-phosphate</name>
        <dbReference type="ChEBI" id="CHEBI:58121"/>
    </ligand>
</feature>
<dbReference type="NCBIfam" id="TIGR00689">
    <property type="entry name" value="rpiB_lacA_lacB"/>
    <property type="match status" value="1"/>
</dbReference>
<accession>A0A8J6TPE2</accession>
<dbReference type="NCBIfam" id="TIGR01120">
    <property type="entry name" value="rpiB"/>
    <property type="match status" value="1"/>
</dbReference>
<dbReference type="InterPro" id="IPR003500">
    <property type="entry name" value="RpiB_LacA_LacB"/>
</dbReference>
<feature type="binding site" evidence="4">
    <location>
        <position position="104"/>
    </location>
    <ligand>
        <name>D-ribulose 5-phosphate</name>
        <dbReference type="ChEBI" id="CHEBI:58121"/>
    </ligand>
</feature>
<keyword evidence="2 5" id="KW-0413">Isomerase</keyword>
<dbReference type="GO" id="GO:0009052">
    <property type="term" value="P:pentose-phosphate shunt, non-oxidative branch"/>
    <property type="evidence" value="ECO:0007669"/>
    <property type="project" value="TreeGrafter"/>
</dbReference>
<evidence type="ECO:0000313" key="5">
    <source>
        <dbReference type="EMBL" id="MBC8434466.1"/>
    </source>
</evidence>
<dbReference type="SUPFAM" id="SSF89623">
    <property type="entry name" value="Ribose/Galactose isomerase RpiB/AlsB"/>
    <property type="match status" value="1"/>
</dbReference>
<dbReference type="GO" id="GO:0004751">
    <property type="term" value="F:ribose-5-phosphate isomerase activity"/>
    <property type="evidence" value="ECO:0007669"/>
    <property type="project" value="UniProtKB-EC"/>
</dbReference>
<feature type="active site" description="Proton acceptor" evidence="3">
    <location>
        <position position="70"/>
    </location>
</feature>
<dbReference type="PANTHER" id="PTHR30345">
    <property type="entry name" value="RIBOSE-5-PHOSPHATE ISOMERASE B"/>
    <property type="match status" value="1"/>
</dbReference>
<evidence type="ECO:0000256" key="2">
    <source>
        <dbReference type="ARBA" id="ARBA00023235"/>
    </source>
</evidence>
<dbReference type="EC" id="5.3.1.6" evidence="5"/>
<dbReference type="InterPro" id="IPR004785">
    <property type="entry name" value="RpiB"/>
</dbReference>
<comment type="caution">
    <text evidence="5">The sequence shown here is derived from an EMBL/GenBank/DDBJ whole genome shotgun (WGS) entry which is preliminary data.</text>
</comment>
<dbReference type="GO" id="GO:0019316">
    <property type="term" value="P:D-allose catabolic process"/>
    <property type="evidence" value="ECO:0007669"/>
    <property type="project" value="TreeGrafter"/>
</dbReference>
<feature type="active site" description="Proton donor" evidence="3">
    <location>
        <position position="103"/>
    </location>
</feature>
<protein>
    <submittedName>
        <fullName evidence="5">Ribose 5-phosphate isomerase B</fullName>
        <ecNumber evidence="5">5.3.1.6</ecNumber>
    </submittedName>
</protein>
<dbReference type="PIRSF" id="PIRSF005384">
    <property type="entry name" value="RpiB_LacA_B"/>
    <property type="match status" value="1"/>
</dbReference>
<proteinExistence type="inferred from homology"/>
<dbReference type="Proteomes" id="UP000605201">
    <property type="component" value="Unassembled WGS sequence"/>
</dbReference>
<dbReference type="PANTHER" id="PTHR30345:SF0">
    <property type="entry name" value="DNA DAMAGE-REPAIR_TOLERATION PROTEIN DRT102"/>
    <property type="match status" value="1"/>
</dbReference>
<evidence type="ECO:0000256" key="4">
    <source>
        <dbReference type="PIRSR" id="PIRSR005384-2"/>
    </source>
</evidence>